<keyword evidence="2" id="KW-1185">Reference proteome</keyword>
<dbReference type="EMBL" id="BGPR01004908">
    <property type="protein sequence ID" value="GBN04708.1"/>
    <property type="molecule type" value="Genomic_DNA"/>
</dbReference>
<proteinExistence type="predicted"/>
<sequence>MDKYCMHKEIDYAGRDEYYLFTCSIPNASSMNNFDINTNKFRMQNGFTYNVTLTFLTDKVALRITSETENLKRSVSMFIGSETFLLPKKSNATTSRDGAKIHYDMIILSSDNECFQKLKQHPNDI</sequence>
<reference evidence="1 2" key="1">
    <citation type="journal article" date="2019" name="Sci. Rep.">
        <title>Orb-weaving spider Araneus ventricosus genome elucidates the spidroin gene catalogue.</title>
        <authorList>
            <person name="Kono N."/>
            <person name="Nakamura H."/>
            <person name="Ohtoshi R."/>
            <person name="Moran D.A.P."/>
            <person name="Shinohara A."/>
            <person name="Yoshida Y."/>
            <person name="Fujiwara M."/>
            <person name="Mori M."/>
            <person name="Tomita M."/>
            <person name="Arakawa K."/>
        </authorList>
    </citation>
    <scope>NUCLEOTIDE SEQUENCE [LARGE SCALE GENOMIC DNA]</scope>
</reference>
<name>A0A4Y2KR11_ARAVE</name>
<dbReference type="AlphaFoldDB" id="A0A4Y2KR11"/>
<protein>
    <submittedName>
        <fullName evidence="1">Uncharacterized protein</fullName>
    </submittedName>
</protein>
<evidence type="ECO:0000313" key="1">
    <source>
        <dbReference type="EMBL" id="GBN04708.1"/>
    </source>
</evidence>
<gene>
    <name evidence="1" type="ORF">AVEN_30172_1</name>
</gene>
<accession>A0A4Y2KR11</accession>
<organism evidence="1 2">
    <name type="scientific">Araneus ventricosus</name>
    <name type="common">Orbweaver spider</name>
    <name type="synonym">Epeira ventricosa</name>
    <dbReference type="NCBI Taxonomy" id="182803"/>
    <lineage>
        <taxon>Eukaryota</taxon>
        <taxon>Metazoa</taxon>
        <taxon>Ecdysozoa</taxon>
        <taxon>Arthropoda</taxon>
        <taxon>Chelicerata</taxon>
        <taxon>Arachnida</taxon>
        <taxon>Araneae</taxon>
        <taxon>Araneomorphae</taxon>
        <taxon>Entelegynae</taxon>
        <taxon>Araneoidea</taxon>
        <taxon>Araneidae</taxon>
        <taxon>Araneus</taxon>
    </lineage>
</organism>
<evidence type="ECO:0000313" key="2">
    <source>
        <dbReference type="Proteomes" id="UP000499080"/>
    </source>
</evidence>
<dbReference type="Proteomes" id="UP000499080">
    <property type="component" value="Unassembled WGS sequence"/>
</dbReference>
<comment type="caution">
    <text evidence="1">The sequence shown here is derived from an EMBL/GenBank/DDBJ whole genome shotgun (WGS) entry which is preliminary data.</text>
</comment>